<keyword evidence="2" id="KW-1185">Reference proteome</keyword>
<gene>
    <name evidence="1" type="ORF">H9Y05_09480</name>
</gene>
<accession>A0A8J6U2C0</accession>
<sequence length="296" mass="34283">MRFISNYFLLGLCCFLARTGTAQQTARFHSLCNQACEALEHGMVDHAYVLLTEAFAIPIPPKAADYLNMAKCYSQQNEADSTEKYIYLAMERNPKIRGIIRIHGLWFEPIVGVGKWDEIREKTRSSVTLSNEAQRVVNELSTIDSLNTRFYKRFRSEANPWEPVDTAALHASWDSVFQEALRNAPKLDSILLSLPDSLLIHPAVEETFMILDNSLRADYWKPRKYMYEELIRKGFTTPDILALIYTEEKFGNDSMFDVFNKPGENALFFIEYGLIANLYTHSYRLLNLWNYDEKEN</sequence>
<dbReference type="AlphaFoldDB" id="A0A8J6U2C0"/>
<organism evidence="1 2">
    <name type="scientific">Taishania pollutisoli</name>
    <dbReference type="NCBI Taxonomy" id="2766479"/>
    <lineage>
        <taxon>Bacteria</taxon>
        <taxon>Pseudomonadati</taxon>
        <taxon>Bacteroidota</taxon>
        <taxon>Flavobacteriia</taxon>
        <taxon>Flavobacteriales</taxon>
        <taxon>Crocinitomicaceae</taxon>
        <taxon>Taishania</taxon>
    </lineage>
</organism>
<dbReference type="RefSeq" id="WP_216714142.1">
    <property type="nucleotide sequence ID" value="NZ_JACVEL010000005.1"/>
</dbReference>
<evidence type="ECO:0000313" key="1">
    <source>
        <dbReference type="EMBL" id="MBC9812700.1"/>
    </source>
</evidence>
<proteinExistence type="predicted"/>
<reference evidence="1" key="1">
    <citation type="submission" date="2020-09" db="EMBL/GenBank/DDBJ databases">
        <title>Taishania pollutisoli gen. nov., sp. nov., Isolated from Tetrabromobisphenol A-Contaminated Soil.</title>
        <authorList>
            <person name="Chen Q."/>
        </authorList>
    </citation>
    <scope>NUCLEOTIDE SEQUENCE</scope>
    <source>
        <strain evidence="1">CZZ-1</strain>
    </source>
</reference>
<comment type="caution">
    <text evidence="1">The sequence shown here is derived from an EMBL/GenBank/DDBJ whole genome shotgun (WGS) entry which is preliminary data.</text>
</comment>
<evidence type="ECO:0000313" key="2">
    <source>
        <dbReference type="Proteomes" id="UP000652681"/>
    </source>
</evidence>
<dbReference type="Proteomes" id="UP000652681">
    <property type="component" value="Unassembled WGS sequence"/>
</dbReference>
<name>A0A8J6U2C0_9FLAO</name>
<dbReference type="EMBL" id="JACVEL010000005">
    <property type="protein sequence ID" value="MBC9812700.1"/>
    <property type="molecule type" value="Genomic_DNA"/>
</dbReference>
<protein>
    <submittedName>
        <fullName evidence="1">Uncharacterized protein</fullName>
    </submittedName>
</protein>